<proteinExistence type="predicted"/>
<protein>
    <submittedName>
        <fullName evidence="1">Uncharacterized protein</fullName>
    </submittedName>
</protein>
<comment type="caution">
    <text evidence="1">The sequence shown here is derived from an EMBL/GenBank/DDBJ whole genome shotgun (WGS) entry which is preliminary data.</text>
</comment>
<dbReference type="EMBL" id="VUJX02000007">
    <property type="protein sequence ID" value="KAL0934412.1"/>
    <property type="molecule type" value="Genomic_DNA"/>
</dbReference>
<name>A0ACC3YTD4_COLTU</name>
<accession>A0ACC3YTD4</accession>
<evidence type="ECO:0000313" key="1">
    <source>
        <dbReference type="EMBL" id="KAL0934412.1"/>
    </source>
</evidence>
<gene>
    <name evidence="1" type="ORF">CTRU02_211211</name>
</gene>
<dbReference type="Proteomes" id="UP000805649">
    <property type="component" value="Unassembled WGS sequence"/>
</dbReference>
<evidence type="ECO:0000313" key="2">
    <source>
        <dbReference type="Proteomes" id="UP000805649"/>
    </source>
</evidence>
<keyword evidence="2" id="KW-1185">Reference proteome</keyword>
<sequence>MHIPLPVLHLFFLLSILAGFTTAEDVGNQRNITPNHVFSSPFTHTTPAPDPLLVARRLVKARQGDPRPSDGRTNFIGWYSVSNIWVSAVCQSSEYFAADAKYGVCCPRSNIYCDLATTCGGLDNNFAIGPYGQADCGPSNTCDTITMLQTQGGDDARSIIFCIPKSEQFALPNTWYRVTYPLPQTEASTVTVTLSSTVTATVQVGNSTVPTGGPRSTGVSTSAPNGLAIAVAAVISFLAFMVF</sequence>
<organism evidence="1 2">
    <name type="scientific">Colletotrichum truncatum</name>
    <name type="common">Anthracnose fungus</name>
    <name type="synonym">Colletotrichum capsici</name>
    <dbReference type="NCBI Taxonomy" id="5467"/>
    <lineage>
        <taxon>Eukaryota</taxon>
        <taxon>Fungi</taxon>
        <taxon>Dikarya</taxon>
        <taxon>Ascomycota</taxon>
        <taxon>Pezizomycotina</taxon>
        <taxon>Sordariomycetes</taxon>
        <taxon>Hypocreomycetidae</taxon>
        <taxon>Glomerellales</taxon>
        <taxon>Glomerellaceae</taxon>
        <taxon>Colletotrichum</taxon>
        <taxon>Colletotrichum truncatum species complex</taxon>
    </lineage>
</organism>
<reference evidence="1 2" key="1">
    <citation type="journal article" date="2020" name="Phytopathology">
        <title>Genome Sequence Resources of Colletotrichum truncatum, C. plurivorum, C. musicola, and C. sojae: Four Species Pathogenic to Soybean (Glycine max).</title>
        <authorList>
            <person name="Rogerio F."/>
            <person name="Boufleur T.R."/>
            <person name="Ciampi-Guillardi M."/>
            <person name="Sukno S.A."/>
            <person name="Thon M.R."/>
            <person name="Massola Junior N.S."/>
            <person name="Baroncelli R."/>
        </authorList>
    </citation>
    <scope>NUCLEOTIDE SEQUENCE [LARGE SCALE GENOMIC DNA]</scope>
    <source>
        <strain evidence="1 2">CMES1059</strain>
    </source>
</reference>